<comment type="caution">
    <text evidence="2">The sequence shown here is derived from an EMBL/GenBank/DDBJ whole genome shotgun (WGS) entry which is preliminary data.</text>
</comment>
<organism evidence="2 3">
    <name type="scientific">Novosphingobium album</name>
    <name type="common">ex Liu et al. 2023</name>
    <dbReference type="NCBI Taxonomy" id="3031130"/>
    <lineage>
        <taxon>Bacteria</taxon>
        <taxon>Pseudomonadati</taxon>
        <taxon>Pseudomonadota</taxon>
        <taxon>Alphaproteobacteria</taxon>
        <taxon>Sphingomonadales</taxon>
        <taxon>Sphingomonadaceae</taxon>
        <taxon>Novosphingobium</taxon>
    </lineage>
</organism>
<proteinExistence type="predicted"/>
<name>A0ABT5WM14_9SPHN</name>
<dbReference type="RefSeq" id="WP_275227182.1">
    <property type="nucleotide sequence ID" value="NZ_JARESE010000013.1"/>
</dbReference>
<reference evidence="2 3" key="1">
    <citation type="submission" date="2023-03" db="EMBL/GenBank/DDBJ databases">
        <title>NovoSphingobium album sp. nov. isolated from polycyclic aromatic hydrocarbons- and heavy-metal polluted soil.</title>
        <authorList>
            <person name="Liu Z."/>
            <person name="Wang K."/>
        </authorList>
    </citation>
    <scope>NUCLEOTIDE SEQUENCE [LARGE SCALE GENOMIC DNA]</scope>
    <source>
        <strain evidence="2 3">H3SJ31-1</strain>
    </source>
</reference>
<sequence>MKVDGAQIAGSTAARDAASDWEAVRGSADIQYAPLPPVQAPEPPGWLQELGRLLARLLRPLGEFLGVSAPVIEKILIALAALLVLFLLWRLLLAPWLERRRMPRDPAAADWAPGHAEALALLEDADRLAAEGRYGEATHLLLRRSVGHIAQARPDWLIPATTAREIAALPALPERARLAFTAIATRVERSLFALRALDAEDWRAARAAYADFALAGLGG</sequence>
<keyword evidence="3" id="KW-1185">Reference proteome</keyword>
<evidence type="ECO:0008006" key="4">
    <source>
        <dbReference type="Google" id="ProtNLM"/>
    </source>
</evidence>
<protein>
    <recommendedName>
        <fullName evidence="4">DUF4129 domain-containing protein</fullName>
    </recommendedName>
</protein>
<evidence type="ECO:0000313" key="2">
    <source>
        <dbReference type="EMBL" id="MDE8651084.1"/>
    </source>
</evidence>
<keyword evidence="1" id="KW-0812">Transmembrane</keyword>
<keyword evidence="1" id="KW-0472">Membrane</keyword>
<dbReference type="EMBL" id="JARESE010000013">
    <property type="protein sequence ID" value="MDE8651084.1"/>
    <property type="molecule type" value="Genomic_DNA"/>
</dbReference>
<keyword evidence="1" id="KW-1133">Transmembrane helix</keyword>
<gene>
    <name evidence="2" type="ORF">PYV00_05035</name>
</gene>
<dbReference type="Proteomes" id="UP001216253">
    <property type="component" value="Unassembled WGS sequence"/>
</dbReference>
<evidence type="ECO:0000256" key="1">
    <source>
        <dbReference type="SAM" id="Phobius"/>
    </source>
</evidence>
<accession>A0ABT5WM14</accession>
<evidence type="ECO:0000313" key="3">
    <source>
        <dbReference type="Proteomes" id="UP001216253"/>
    </source>
</evidence>
<feature type="transmembrane region" description="Helical" evidence="1">
    <location>
        <begin position="75"/>
        <end position="93"/>
    </location>
</feature>